<evidence type="ECO:0000313" key="1">
    <source>
        <dbReference type="EMBL" id="KAF5851355.1"/>
    </source>
</evidence>
<dbReference type="EMBL" id="WNKQ01000005">
    <property type="protein sequence ID" value="KAF5851355.1"/>
    <property type="molecule type" value="Genomic_DNA"/>
</dbReference>
<accession>A0A8H6DYL6</accession>
<proteinExistence type="predicted"/>
<comment type="caution">
    <text evidence="1">The sequence shown here is derived from an EMBL/GenBank/DDBJ whole genome shotgun (WGS) entry which is preliminary data.</text>
</comment>
<dbReference type="Proteomes" id="UP000624244">
    <property type="component" value="Unassembled WGS sequence"/>
</dbReference>
<organism evidence="1 2">
    <name type="scientific">Cochliobolus sativus</name>
    <name type="common">Common root rot and spot blotch fungus</name>
    <name type="synonym">Bipolaris sorokiniana</name>
    <dbReference type="NCBI Taxonomy" id="45130"/>
    <lineage>
        <taxon>Eukaryota</taxon>
        <taxon>Fungi</taxon>
        <taxon>Dikarya</taxon>
        <taxon>Ascomycota</taxon>
        <taxon>Pezizomycotina</taxon>
        <taxon>Dothideomycetes</taxon>
        <taxon>Pleosporomycetidae</taxon>
        <taxon>Pleosporales</taxon>
        <taxon>Pleosporineae</taxon>
        <taxon>Pleosporaceae</taxon>
        <taxon>Bipolaris</taxon>
    </lineage>
</organism>
<evidence type="ECO:0000313" key="2">
    <source>
        <dbReference type="Proteomes" id="UP000624244"/>
    </source>
</evidence>
<gene>
    <name evidence="1" type="ORF">GGP41_004099</name>
</gene>
<sequence>MLQIDEIGPGAQFVKAMQVGKVLLPEIDIAKVLPVRFIWLNVLKGLYKFGCSLCIPIFQSFGEPATVMLHDHPVWEVKFINLIQSELR</sequence>
<name>A0A8H6DYL6_COCSA</name>
<protein>
    <submittedName>
        <fullName evidence="1">Uncharacterized protein</fullName>
    </submittedName>
</protein>
<reference evidence="1" key="1">
    <citation type="submission" date="2019-11" db="EMBL/GenBank/DDBJ databases">
        <title>Bipolaris sorokiniana Genome sequencing.</title>
        <authorList>
            <person name="Wang H."/>
        </authorList>
    </citation>
    <scope>NUCLEOTIDE SEQUENCE</scope>
</reference>
<dbReference type="AlphaFoldDB" id="A0A8H6DYL6"/>